<evidence type="ECO:0000313" key="3">
    <source>
        <dbReference type="Proteomes" id="UP000184063"/>
    </source>
</evidence>
<feature type="compositionally biased region" description="Basic and acidic residues" evidence="1">
    <location>
        <begin position="83"/>
        <end position="120"/>
    </location>
</feature>
<gene>
    <name evidence="2" type="ORF">ASPFODRAFT_28462</name>
</gene>
<dbReference type="Proteomes" id="UP000184063">
    <property type="component" value="Unassembled WGS sequence"/>
</dbReference>
<organism evidence="2 3">
    <name type="scientific">Aspergillus luchuensis (strain CBS 106.47)</name>
    <dbReference type="NCBI Taxonomy" id="1137211"/>
    <lineage>
        <taxon>Eukaryota</taxon>
        <taxon>Fungi</taxon>
        <taxon>Dikarya</taxon>
        <taxon>Ascomycota</taxon>
        <taxon>Pezizomycotina</taxon>
        <taxon>Eurotiomycetes</taxon>
        <taxon>Eurotiomycetidae</taxon>
        <taxon>Eurotiales</taxon>
        <taxon>Aspergillaceae</taxon>
        <taxon>Aspergillus</taxon>
        <taxon>Aspergillus subgen. Circumdati</taxon>
    </lineage>
</organism>
<feature type="region of interest" description="Disordered" evidence="1">
    <location>
        <begin position="67"/>
        <end position="148"/>
    </location>
</feature>
<dbReference type="EMBL" id="KV878236">
    <property type="protein sequence ID" value="OJZ92724.1"/>
    <property type="molecule type" value="Genomic_DNA"/>
</dbReference>
<evidence type="ECO:0000256" key="1">
    <source>
        <dbReference type="SAM" id="MobiDB-lite"/>
    </source>
</evidence>
<reference evidence="3" key="1">
    <citation type="journal article" date="2017" name="Genome Biol.">
        <title>Comparative genomics reveals high biological diversity and specific adaptations in the industrially and medically important fungal genus Aspergillus.</title>
        <authorList>
            <person name="de Vries R.P."/>
            <person name="Riley R."/>
            <person name="Wiebenga A."/>
            <person name="Aguilar-Osorio G."/>
            <person name="Amillis S."/>
            <person name="Uchima C.A."/>
            <person name="Anderluh G."/>
            <person name="Asadollahi M."/>
            <person name="Askin M."/>
            <person name="Barry K."/>
            <person name="Battaglia E."/>
            <person name="Bayram O."/>
            <person name="Benocci T."/>
            <person name="Braus-Stromeyer S.A."/>
            <person name="Caldana C."/>
            <person name="Canovas D."/>
            <person name="Cerqueira G.C."/>
            <person name="Chen F."/>
            <person name="Chen W."/>
            <person name="Choi C."/>
            <person name="Clum A."/>
            <person name="Dos Santos R.A."/>
            <person name="Damasio A.R."/>
            <person name="Diallinas G."/>
            <person name="Emri T."/>
            <person name="Fekete E."/>
            <person name="Flipphi M."/>
            <person name="Freyberg S."/>
            <person name="Gallo A."/>
            <person name="Gournas C."/>
            <person name="Habgood R."/>
            <person name="Hainaut M."/>
            <person name="Harispe M.L."/>
            <person name="Henrissat B."/>
            <person name="Hilden K.S."/>
            <person name="Hope R."/>
            <person name="Hossain A."/>
            <person name="Karabika E."/>
            <person name="Karaffa L."/>
            <person name="Karanyi Z."/>
            <person name="Krasevec N."/>
            <person name="Kuo A."/>
            <person name="Kusch H."/>
            <person name="LaButti K."/>
            <person name="Lagendijk E.L."/>
            <person name="Lapidus A."/>
            <person name="Levasseur A."/>
            <person name="Lindquist E."/>
            <person name="Lipzen A."/>
            <person name="Logrieco A.F."/>
            <person name="MacCabe A."/>
            <person name="Maekelae M.R."/>
            <person name="Malavazi I."/>
            <person name="Melin P."/>
            <person name="Meyer V."/>
            <person name="Mielnichuk N."/>
            <person name="Miskei M."/>
            <person name="Molnar A.P."/>
            <person name="Mule G."/>
            <person name="Ngan C.Y."/>
            <person name="Orejas M."/>
            <person name="Orosz E."/>
            <person name="Ouedraogo J.P."/>
            <person name="Overkamp K.M."/>
            <person name="Park H.-S."/>
            <person name="Perrone G."/>
            <person name="Piumi F."/>
            <person name="Punt P.J."/>
            <person name="Ram A.F."/>
            <person name="Ramon A."/>
            <person name="Rauscher S."/>
            <person name="Record E."/>
            <person name="Riano-Pachon D.M."/>
            <person name="Robert V."/>
            <person name="Roehrig J."/>
            <person name="Ruller R."/>
            <person name="Salamov A."/>
            <person name="Salih N.S."/>
            <person name="Samson R.A."/>
            <person name="Sandor E."/>
            <person name="Sanguinetti M."/>
            <person name="Schuetze T."/>
            <person name="Sepcic K."/>
            <person name="Shelest E."/>
            <person name="Sherlock G."/>
            <person name="Sophianopoulou V."/>
            <person name="Squina F.M."/>
            <person name="Sun H."/>
            <person name="Susca A."/>
            <person name="Todd R.B."/>
            <person name="Tsang A."/>
            <person name="Unkles S.E."/>
            <person name="van de Wiele N."/>
            <person name="van Rossen-Uffink D."/>
            <person name="Oliveira J.V."/>
            <person name="Vesth T.C."/>
            <person name="Visser J."/>
            <person name="Yu J.-H."/>
            <person name="Zhou M."/>
            <person name="Andersen M.R."/>
            <person name="Archer D.B."/>
            <person name="Baker S.E."/>
            <person name="Benoit I."/>
            <person name="Brakhage A.A."/>
            <person name="Braus G.H."/>
            <person name="Fischer R."/>
            <person name="Frisvad J.C."/>
            <person name="Goldman G.H."/>
            <person name="Houbraken J."/>
            <person name="Oakley B."/>
            <person name="Pocsi I."/>
            <person name="Scazzocchio C."/>
            <person name="Seiboth B."/>
            <person name="vanKuyk P.A."/>
            <person name="Wortman J."/>
            <person name="Dyer P.S."/>
            <person name="Grigoriev I.V."/>
        </authorList>
    </citation>
    <scope>NUCLEOTIDE SEQUENCE [LARGE SCALE GENOMIC DNA]</scope>
    <source>
        <strain evidence="3">CBS 106.47</strain>
    </source>
</reference>
<dbReference type="AlphaFoldDB" id="A0A1M3U1C3"/>
<dbReference type="VEuPathDB" id="FungiDB:ASPFODRAFT_28462"/>
<sequence>MAFGIAGRIENLVIEIIDIRGNKGPQNSEQTRRKYLPWTFSLRPIIILPTSSNRWKTRRLKPFKRRLRAGEAGAKRQWQMYNKRRDYTGSKRTDNDTDGRRADAGRVDKTDPPEAADKVKPSGTGGRYRNGPSRPSQPCRHCGGDHYDREYDKRDRRVHLMKRRVKLDDDESDTDLEDGKLVPPSGVEDPEGKTKPPTSILNKSKHVLHTASAKQLSQVLTLHMVISDIHDKVPICLDTGSSSMFVV</sequence>
<name>A0A1M3U1C3_ASPLC</name>
<evidence type="ECO:0000313" key="2">
    <source>
        <dbReference type="EMBL" id="OJZ92724.1"/>
    </source>
</evidence>
<feature type="region of interest" description="Disordered" evidence="1">
    <location>
        <begin position="165"/>
        <end position="198"/>
    </location>
</feature>
<proteinExistence type="predicted"/>
<accession>A0A1M3U1C3</accession>
<protein>
    <submittedName>
        <fullName evidence="2">Uncharacterized protein</fullName>
    </submittedName>
</protein>